<keyword evidence="2" id="KW-1185">Reference proteome</keyword>
<evidence type="ECO:0000313" key="1">
    <source>
        <dbReference type="EMBL" id="GAA5225794.1"/>
    </source>
</evidence>
<accession>A0ABP9TFP1</accession>
<protein>
    <submittedName>
        <fullName evidence="1">Uncharacterized protein</fullName>
    </submittedName>
</protein>
<comment type="caution">
    <text evidence="1">The sequence shown here is derived from an EMBL/GenBank/DDBJ whole genome shotgun (WGS) entry which is preliminary data.</text>
</comment>
<gene>
    <name evidence="1" type="ORF">GCM10025778_03240</name>
</gene>
<reference evidence="2" key="1">
    <citation type="journal article" date="2019" name="Int. J. Syst. Evol. Microbiol.">
        <title>The Global Catalogue of Microorganisms (GCM) 10K type strain sequencing project: providing services to taxonomists for standard genome sequencing and annotation.</title>
        <authorList>
            <consortium name="The Broad Institute Genomics Platform"/>
            <consortium name="The Broad Institute Genome Sequencing Center for Infectious Disease"/>
            <person name="Wu L."/>
            <person name="Ma J."/>
        </authorList>
    </citation>
    <scope>NUCLEOTIDE SEQUENCE [LARGE SCALE GENOMIC DNA]</scope>
    <source>
        <strain evidence="2">JCM 18952</strain>
    </source>
</reference>
<dbReference type="RefSeq" id="WP_210102136.1">
    <property type="nucleotide sequence ID" value="NZ_BAABLK010000006.1"/>
</dbReference>
<dbReference type="EMBL" id="BAABLK010000006">
    <property type="protein sequence ID" value="GAA5225794.1"/>
    <property type="molecule type" value="Genomic_DNA"/>
</dbReference>
<organism evidence="1 2">
    <name type="scientific">Paeniglutamicibacter antarcticus</name>
    <dbReference type="NCBI Taxonomy" id="494023"/>
    <lineage>
        <taxon>Bacteria</taxon>
        <taxon>Bacillati</taxon>
        <taxon>Actinomycetota</taxon>
        <taxon>Actinomycetes</taxon>
        <taxon>Micrococcales</taxon>
        <taxon>Micrococcaceae</taxon>
        <taxon>Paeniglutamicibacter</taxon>
    </lineage>
</organism>
<evidence type="ECO:0000313" key="2">
    <source>
        <dbReference type="Proteomes" id="UP001501257"/>
    </source>
</evidence>
<proteinExistence type="predicted"/>
<dbReference type="Proteomes" id="UP001501257">
    <property type="component" value="Unassembled WGS sequence"/>
</dbReference>
<sequence length="128" mass="14043">MGNSDTQMTESIIEAWADATAQAYNDSLTGLDLSRVLAAVRAFIELYGQSKTLTFNTEYAPTDHFEEHPAVAIALILDTPEAVEQLGDEEEETLEDILGFVEAWAEFDANQQPSLGVSEADDEEDAAW</sequence>
<name>A0ABP9TFP1_9MICC</name>